<dbReference type="InterPro" id="IPR001801">
    <property type="entry name" value="Histone_HNS"/>
</dbReference>
<dbReference type="PANTHER" id="PTHR38097">
    <property type="match status" value="1"/>
</dbReference>
<dbReference type="FunFam" id="4.10.430.10:FF:000001">
    <property type="entry name" value="DNA-binding protein"/>
    <property type="match status" value="1"/>
</dbReference>
<dbReference type="Proteomes" id="UP000242642">
    <property type="component" value="Unassembled WGS sequence"/>
</dbReference>
<dbReference type="GO" id="GO:0003681">
    <property type="term" value="F:bent DNA binding"/>
    <property type="evidence" value="ECO:0007669"/>
    <property type="project" value="TreeGrafter"/>
</dbReference>
<dbReference type="GO" id="GO:0030527">
    <property type="term" value="F:structural constituent of chromatin"/>
    <property type="evidence" value="ECO:0007669"/>
    <property type="project" value="InterPro"/>
</dbReference>
<evidence type="ECO:0000256" key="5">
    <source>
        <dbReference type="PIRNR" id="PIRNR002096"/>
    </source>
</evidence>
<dbReference type="GO" id="GO:0005829">
    <property type="term" value="C:cytosol"/>
    <property type="evidence" value="ECO:0007669"/>
    <property type="project" value="TreeGrafter"/>
</dbReference>
<dbReference type="EMBL" id="FOHV01000008">
    <property type="protein sequence ID" value="SET07070.1"/>
    <property type="molecule type" value="Genomic_DNA"/>
</dbReference>
<evidence type="ECO:0000256" key="6">
    <source>
        <dbReference type="SAM" id="Coils"/>
    </source>
</evidence>
<dbReference type="Pfam" id="PF00816">
    <property type="entry name" value="Histone_HNS"/>
    <property type="match status" value="1"/>
</dbReference>
<feature type="coiled-coil region" evidence="6">
    <location>
        <begin position="16"/>
        <end position="43"/>
    </location>
</feature>
<dbReference type="Gene3D" id="1.10.287.1050">
    <property type="entry name" value="H-NS histone-like proteins"/>
    <property type="match status" value="1"/>
</dbReference>
<dbReference type="SUPFAM" id="SSF81273">
    <property type="entry name" value="H-NS histone-like proteins"/>
    <property type="match status" value="2"/>
</dbReference>
<keyword evidence="6" id="KW-0175">Coiled coil</keyword>
<reference evidence="9" key="1">
    <citation type="submission" date="2016-10" db="EMBL/GenBank/DDBJ databases">
        <authorList>
            <person name="Varghese N."/>
            <person name="Submissions S."/>
        </authorList>
    </citation>
    <scope>NUCLEOTIDE SEQUENCE [LARGE SCALE GENOMIC DNA]</scope>
    <source>
        <strain evidence="9">DSM 18579</strain>
    </source>
</reference>
<dbReference type="RefSeq" id="WP_093318762.1">
    <property type="nucleotide sequence ID" value="NZ_FOHV01000008.1"/>
</dbReference>
<dbReference type="InterPro" id="IPR027454">
    <property type="entry name" value="Histone_HNS_N"/>
</dbReference>
<accession>A0A1I0BJH3</accession>
<dbReference type="Pfam" id="PF22470">
    <property type="entry name" value="Histone_HNS_N"/>
    <property type="match status" value="1"/>
</dbReference>
<keyword evidence="3" id="KW-0963">Cytoplasm</keyword>
<dbReference type="SMART" id="SM00528">
    <property type="entry name" value="HNS"/>
    <property type="match status" value="1"/>
</dbReference>
<comment type="similarity">
    <text evidence="2 5">Belongs to the histone-like protein H-NS family.</text>
</comment>
<feature type="domain" description="DNA-binding protein H-NS-like C-terminal" evidence="7">
    <location>
        <begin position="92"/>
        <end position="140"/>
    </location>
</feature>
<dbReference type="GO" id="GO:0032993">
    <property type="term" value="C:protein-DNA complex"/>
    <property type="evidence" value="ECO:0007669"/>
    <property type="project" value="TreeGrafter"/>
</dbReference>
<dbReference type="STRING" id="1123402.SAMN02583745_01284"/>
<dbReference type="GO" id="GO:0003680">
    <property type="term" value="F:minor groove of adenine-thymine-rich DNA binding"/>
    <property type="evidence" value="ECO:0007669"/>
    <property type="project" value="TreeGrafter"/>
</dbReference>
<dbReference type="InterPro" id="IPR027444">
    <property type="entry name" value="H-NS_C_dom"/>
</dbReference>
<evidence type="ECO:0000256" key="3">
    <source>
        <dbReference type="ARBA" id="ARBA00022490"/>
    </source>
</evidence>
<dbReference type="OrthoDB" id="6088948at2"/>
<dbReference type="AlphaFoldDB" id="A0A1I0BJH3"/>
<protein>
    <recommendedName>
        <fullName evidence="5">DNA-binding protein</fullName>
    </recommendedName>
</protein>
<dbReference type="PANTHER" id="PTHR38097:SF2">
    <property type="entry name" value="DNA-BINDING PROTEIN STPA"/>
    <property type="match status" value="1"/>
</dbReference>
<proteinExistence type="inferred from homology"/>
<dbReference type="GO" id="GO:0009295">
    <property type="term" value="C:nucleoid"/>
    <property type="evidence" value="ECO:0007669"/>
    <property type="project" value="UniProtKB-SubCell"/>
</dbReference>
<name>A0A1I0BJH3_9GAMM</name>
<evidence type="ECO:0000256" key="1">
    <source>
        <dbReference type="ARBA" id="ARBA00004453"/>
    </source>
</evidence>
<keyword evidence="9" id="KW-1185">Reference proteome</keyword>
<dbReference type="InterPro" id="IPR054180">
    <property type="entry name" value="H-NS-like_N"/>
</dbReference>
<evidence type="ECO:0000313" key="9">
    <source>
        <dbReference type="Proteomes" id="UP000242642"/>
    </source>
</evidence>
<dbReference type="Gene3D" id="4.10.430.10">
    <property type="entry name" value="Histone-like protein H-NS, C-terminal domain"/>
    <property type="match status" value="1"/>
</dbReference>
<evidence type="ECO:0000256" key="2">
    <source>
        <dbReference type="ARBA" id="ARBA00010610"/>
    </source>
</evidence>
<evidence type="ECO:0000259" key="7">
    <source>
        <dbReference type="SMART" id="SM00528"/>
    </source>
</evidence>
<evidence type="ECO:0000313" key="8">
    <source>
        <dbReference type="EMBL" id="SET07070.1"/>
    </source>
</evidence>
<dbReference type="PIRSF" id="PIRSF002096">
    <property type="entry name" value="HnS"/>
    <property type="match status" value="1"/>
</dbReference>
<organism evidence="8 9">
    <name type="scientific">Thorsellia anophelis DSM 18579</name>
    <dbReference type="NCBI Taxonomy" id="1123402"/>
    <lineage>
        <taxon>Bacteria</taxon>
        <taxon>Pseudomonadati</taxon>
        <taxon>Pseudomonadota</taxon>
        <taxon>Gammaproteobacteria</taxon>
        <taxon>Enterobacterales</taxon>
        <taxon>Thorselliaceae</taxon>
        <taxon>Thorsellia</taxon>
    </lineage>
</organism>
<comment type="subcellular location">
    <subcellularLocation>
        <location evidence="1">Cytoplasm</location>
        <location evidence="1">Nucleoid</location>
    </subcellularLocation>
</comment>
<dbReference type="InterPro" id="IPR037150">
    <property type="entry name" value="H-NS_C_dom_sf"/>
</dbReference>
<sequence>MSETIKTLNNIRTLRAQARECSLETLEEILEKLQAVVTERRSEEESIKAELQERETKRMRLLELIAQEGFQPSELVEMVTSSSKVVKFPKVPSKRAARPAKYKYIHETGEERTWTGQGRMPTPIKYGIENEGKSLDDFLL</sequence>
<evidence type="ECO:0000256" key="4">
    <source>
        <dbReference type="ARBA" id="ARBA00023125"/>
    </source>
</evidence>
<dbReference type="GO" id="GO:0000976">
    <property type="term" value="F:transcription cis-regulatory region binding"/>
    <property type="evidence" value="ECO:0007669"/>
    <property type="project" value="TreeGrafter"/>
</dbReference>
<keyword evidence="4 5" id="KW-0238">DNA-binding</keyword>
<gene>
    <name evidence="8" type="ORF">SAMN02583745_01284</name>
</gene>
<dbReference type="GO" id="GO:0001217">
    <property type="term" value="F:DNA-binding transcription repressor activity"/>
    <property type="evidence" value="ECO:0007669"/>
    <property type="project" value="TreeGrafter"/>
</dbReference>
<dbReference type="GO" id="GO:0046983">
    <property type="term" value="F:protein dimerization activity"/>
    <property type="evidence" value="ECO:0007669"/>
    <property type="project" value="InterPro"/>
</dbReference>